<protein>
    <submittedName>
        <fullName evidence="1">Uncharacterized protein</fullName>
    </submittedName>
</protein>
<sequence length="148" mass="16938">MFRTHDADMLGLPGMFGEGQYQWHQVSKVLRNHWYHVTVQAKYEDRISEAVLMIDSEPRLQQLLISQDAETIITEVQVVTPAHMNGTGVWRMEKLTKVTLGEDQNECVVCLLEVETGSKYHSSHQPGFNTDVLSNLRPIYHANMIRTA</sequence>
<name>A0A2H4J163_9CAUD</name>
<organism evidence="1">
    <name type="scientific">uncultured Caudovirales phage</name>
    <dbReference type="NCBI Taxonomy" id="2100421"/>
    <lineage>
        <taxon>Viruses</taxon>
        <taxon>Duplodnaviria</taxon>
        <taxon>Heunggongvirae</taxon>
        <taxon>Uroviricota</taxon>
        <taxon>Caudoviricetes</taxon>
        <taxon>Peduoviridae</taxon>
        <taxon>Maltschvirus</taxon>
        <taxon>Maltschvirus maltsch</taxon>
    </lineage>
</organism>
<accession>A0A2H4J163</accession>
<proteinExistence type="predicted"/>
<gene>
    <name evidence="1" type="ORF">9F5_38</name>
</gene>
<reference evidence="1" key="1">
    <citation type="submission" date="2017-06" db="EMBL/GenBank/DDBJ databases">
        <title>Novel phages from South African skin metaviromes.</title>
        <authorList>
            <person name="van Zyl L.J."/>
            <person name="Abrahams Y."/>
            <person name="Stander E.A."/>
            <person name="Kirby B.M."/>
            <person name="Clavaud C."/>
            <person name="Farcet C."/>
            <person name="Breton L."/>
            <person name="Trindade M.I."/>
        </authorList>
    </citation>
    <scope>NUCLEOTIDE SEQUENCE</scope>
</reference>
<evidence type="ECO:0000313" key="1">
    <source>
        <dbReference type="EMBL" id="ASN68725.1"/>
    </source>
</evidence>
<dbReference type="EMBL" id="MF417880">
    <property type="protein sequence ID" value="ASN68725.1"/>
    <property type="molecule type" value="Genomic_DNA"/>
</dbReference>